<feature type="signal peptide" evidence="1">
    <location>
        <begin position="1"/>
        <end position="48"/>
    </location>
</feature>
<evidence type="ECO:0000313" key="3">
    <source>
        <dbReference type="Proteomes" id="UP000233837"/>
    </source>
</evidence>
<reference evidence="2 3" key="1">
    <citation type="journal article" date="2016" name="Sci. Rep.">
        <title>The Dendrobium catenatum Lindl. genome sequence provides insights into polysaccharide synthase, floral development and adaptive evolution.</title>
        <authorList>
            <person name="Zhang G.Q."/>
            <person name="Xu Q."/>
            <person name="Bian C."/>
            <person name="Tsai W.C."/>
            <person name="Yeh C.M."/>
            <person name="Liu K.W."/>
            <person name="Yoshida K."/>
            <person name="Zhang L.S."/>
            <person name="Chang S.B."/>
            <person name="Chen F."/>
            <person name="Shi Y."/>
            <person name="Su Y.Y."/>
            <person name="Zhang Y.Q."/>
            <person name="Chen L.J."/>
            <person name="Yin Y."/>
            <person name="Lin M."/>
            <person name="Huang H."/>
            <person name="Deng H."/>
            <person name="Wang Z.W."/>
            <person name="Zhu S.L."/>
            <person name="Zhao X."/>
            <person name="Deng C."/>
            <person name="Niu S.C."/>
            <person name="Huang J."/>
            <person name="Wang M."/>
            <person name="Liu G.H."/>
            <person name="Yang H.J."/>
            <person name="Xiao X.J."/>
            <person name="Hsiao Y.Y."/>
            <person name="Wu W.L."/>
            <person name="Chen Y.Y."/>
            <person name="Mitsuda N."/>
            <person name="Ohme-Takagi M."/>
            <person name="Luo Y.B."/>
            <person name="Van de Peer Y."/>
            <person name="Liu Z.J."/>
        </authorList>
    </citation>
    <scope>NUCLEOTIDE SEQUENCE [LARGE SCALE GENOMIC DNA]</scope>
    <source>
        <tissue evidence="2">The whole plant</tissue>
    </source>
</reference>
<proteinExistence type="predicted"/>
<evidence type="ECO:0000313" key="2">
    <source>
        <dbReference type="EMBL" id="PKU67747.1"/>
    </source>
</evidence>
<keyword evidence="1" id="KW-0732">Signal</keyword>
<organism evidence="2 3">
    <name type="scientific">Dendrobium catenatum</name>
    <dbReference type="NCBI Taxonomy" id="906689"/>
    <lineage>
        <taxon>Eukaryota</taxon>
        <taxon>Viridiplantae</taxon>
        <taxon>Streptophyta</taxon>
        <taxon>Embryophyta</taxon>
        <taxon>Tracheophyta</taxon>
        <taxon>Spermatophyta</taxon>
        <taxon>Magnoliopsida</taxon>
        <taxon>Liliopsida</taxon>
        <taxon>Asparagales</taxon>
        <taxon>Orchidaceae</taxon>
        <taxon>Epidendroideae</taxon>
        <taxon>Malaxideae</taxon>
        <taxon>Dendrobiinae</taxon>
        <taxon>Dendrobium</taxon>
    </lineage>
</organism>
<dbReference type="Proteomes" id="UP000233837">
    <property type="component" value="Unassembled WGS sequence"/>
</dbReference>
<gene>
    <name evidence="2" type="ORF">MA16_Dca013777</name>
</gene>
<dbReference type="AlphaFoldDB" id="A0A2I0VWG7"/>
<accession>A0A2I0VWG7</accession>
<name>A0A2I0VWG7_9ASPA</name>
<feature type="chain" id="PRO_5014113987" description="Secreted protein" evidence="1">
    <location>
        <begin position="49"/>
        <end position="75"/>
    </location>
</feature>
<protein>
    <recommendedName>
        <fullName evidence="4">Secreted protein</fullName>
    </recommendedName>
</protein>
<evidence type="ECO:0000256" key="1">
    <source>
        <dbReference type="SAM" id="SignalP"/>
    </source>
</evidence>
<dbReference type="EMBL" id="KZ503168">
    <property type="protein sequence ID" value="PKU67747.1"/>
    <property type="molecule type" value="Genomic_DNA"/>
</dbReference>
<reference evidence="2 3" key="2">
    <citation type="journal article" date="2017" name="Nature">
        <title>The Apostasia genome and the evolution of orchids.</title>
        <authorList>
            <person name="Zhang G.Q."/>
            <person name="Liu K.W."/>
            <person name="Li Z."/>
            <person name="Lohaus R."/>
            <person name="Hsiao Y.Y."/>
            <person name="Niu S.C."/>
            <person name="Wang J.Y."/>
            <person name="Lin Y.C."/>
            <person name="Xu Q."/>
            <person name="Chen L.J."/>
            <person name="Yoshida K."/>
            <person name="Fujiwara S."/>
            <person name="Wang Z.W."/>
            <person name="Zhang Y.Q."/>
            <person name="Mitsuda N."/>
            <person name="Wang M."/>
            <person name="Liu G.H."/>
            <person name="Pecoraro L."/>
            <person name="Huang H.X."/>
            <person name="Xiao X.J."/>
            <person name="Lin M."/>
            <person name="Wu X.Y."/>
            <person name="Wu W.L."/>
            <person name="Chen Y.Y."/>
            <person name="Chang S.B."/>
            <person name="Sakamoto S."/>
            <person name="Ohme-Takagi M."/>
            <person name="Yagi M."/>
            <person name="Zeng S.J."/>
            <person name="Shen C.Y."/>
            <person name="Yeh C.M."/>
            <person name="Luo Y.B."/>
            <person name="Tsai W.C."/>
            <person name="Van de Peer Y."/>
            <person name="Liu Z.J."/>
        </authorList>
    </citation>
    <scope>NUCLEOTIDE SEQUENCE [LARGE SCALE GENOMIC DNA]</scope>
    <source>
        <tissue evidence="2">The whole plant</tissue>
    </source>
</reference>
<keyword evidence="3" id="KW-1185">Reference proteome</keyword>
<evidence type="ECO:0008006" key="4">
    <source>
        <dbReference type="Google" id="ProtNLM"/>
    </source>
</evidence>
<sequence length="75" mass="8499">MILFPLPWPFGFPCLAVGSSSCADLRFLPWLLVLWLLCPFDSSPGCLSRSCFSFSPVLPFRVLFWNNSSLLIPKF</sequence>